<dbReference type="Proteomes" id="UP001595075">
    <property type="component" value="Unassembled WGS sequence"/>
</dbReference>
<name>A0ABR4CT24_9HELO</name>
<sequence length="100" mass="11711">MTRKPELFFSSFSRFANPIRLRRIVRPSESAHNECKVVIWYDACNGGDRLNMPNVEKRVLSQSPNSQEEVIDWPESNSSLRRSMLRAQQTTRVDRERDVS</sequence>
<dbReference type="EMBL" id="JAZHXI010000003">
    <property type="protein sequence ID" value="KAL2073128.1"/>
    <property type="molecule type" value="Genomic_DNA"/>
</dbReference>
<feature type="region of interest" description="Disordered" evidence="1">
    <location>
        <begin position="81"/>
        <end position="100"/>
    </location>
</feature>
<keyword evidence="3" id="KW-1185">Reference proteome</keyword>
<evidence type="ECO:0000313" key="3">
    <source>
        <dbReference type="Proteomes" id="UP001595075"/>
    </source>
</evidence>
<organism evidence="2 3">
    <name type="scientific">Oculimacula yallundae</name>
    <dbReference type="NCBI Taxonomy" id="86028"/>
    <lineage>
        <taxon>Eukaryota</taxon>
        <taxon>Fungi</taxon>
        <taxon>Dikarya</taxon>
        <taxon>Ascomycota</taxon>
        <taxon>Pezizomycotina</taxon>
        <taxon>Leotiomycetes</taxon>
        <taxon>Helotiales</taxon>
        <taxon>Ploettnerulaceae</taxon>
        <taxon>Oculimacula</taxon>
    </lineage>
</organism>
<accession>A0ABR4CT24</accession>
<feature type="compositionally biased region" description="Polar residues" evidence="1">
    <location>
        <begin position="81"/>
        <end position="91"/>
    </location>
</feature>
<reference evidence="2 3" key="1">
    <citation type="journal article" date="2024" name="Commun. Biol.">
        <title>Comparative genomic analysis of thermophilic fungi reveals convergent evolutionary adaptations and gene losses.</title>
        <authorList>
            <person name="Steindorff A.S."/>
            <person name="Aguilar-Pontes M.V."/>
            <person name="Robinson A.J."/>
            <person name="Andreopoulos B."/>
            <person name="LaButti K."/>
            <person name="Kuo A."/>
            <person name="Mondo S."/>
            <person name="Riley R."/>
            <person name="Otillar R."/>
            <person name="Haridas S."/>
            <person name="Lipzen A."/>
            <person name="Grimwood J."/>
            <person name="Schmutz J."/>
            <person name="Clum A."/>
            <person name="Reid I.D."/>
            <person name="Moisan M.C."/>
            <person name="Butler G."/>
            <person name="Nguyen T.T.M."/>
            <person name="Dewar K."/>
            <person name="Conant G."/>
            <person name="Drula E."/>
            <person name="Henrissat B."/>
            <person name="Hansel C."/>
            <person name="Singer S."/>
            <person name="Hutchinson M.I."/>
            <person name="de Vries R.P."/>
            <person name="Natvig D.O."/>
            <person name="Powell A.J."/>
            <person name="Tsang A."/>
            <person name="Grigoriev I.V."/>
        </authorList>
    </citation>
    <scope>NUCLEOTIDE SEQUENCE [LARGE SCALE GENOMIC DNA]</scope>
    <source>
        <strain evidence="2 3">CBS 494.80</strain>
    </source>
</reference>
<evidence type="ECO:0000313" key="2">
    <source>
        <dbReference type="EMBL" id="KAL2073128.1"/>
    </source>
</evidence>
<protein>
    <submittedName>
        <fullName evidence="2">Uncharacterized protein</fullName>
    </submittedName>
</protein>
<evidence type="ECO:0000256" key="1">
    <source>
        <dbReference type="SAM" id="MobiDB-lite"/>
    </source>
</evidence>
<proteinExistence type="predicted"/>
<comment type="caution">
    <text evidence="2">The sequence shown here is derived from an EMBL/GenBank/DDBJ whole genome shotgun (WGS) entry which is preliminary data.</text>
</comment>
<gene>
    <name evidence="2" type="ORF">VTL71DRAFT_10452</name>
</gene>